<evidence type="ECO:0000313" key="8">
    <source>
        <dbReference type="Proteomes" id="UP000230843"/>
    </source>
</evidence>
<keyword evidence="2 5" id="KW-0413">Isomerase</keyword>
<dbReference type="AlphaFoldDB" id="A0A2M7Z6B3"/>
<dbReference type="NCBIfam" id="TIGR00005">
    <property type="entry name" value="rluA_subfam"/>
    <property type="match status" value="1"/>
</dbReference>
<dbReference type="Proteomes" id="UP000230843">
    <property type="component" value="Unassembled WGS sequence"/>
</dbReference>
<evidence type="ECO:0000259" key="6">
    <source>
        <dbReference type="SMART" id="SM00363"/>
    </source>
</evidence>
<dbReference type="CDD" id="cd00165">
    <property type="entry name" value="S4"/>
    <property type="match status" value="1"/>
</dbReference>
<dbReference type="GO" id="GO:0003723">
    <property type="term" value="F:RNA binding"/>
    <property type="evidence" value="ECO:0007669"/>
    <property type="project" value="UniProtKB-KW"/>
</dbReference>
<dbReference type="InterPro" id="IPR006225">
    <property type="entry name" value="PsdUridine_synth_RluC/D"/>
</dbReference>
<dbReference type="InterPro" id="IPR050188">
    <property type="entry name" value="RluA_PseudoU_synthase"/>
</dbReference>
<dbReference type="InterPro" id="IPR036986">
    <property type="entry name" value="S4_RNA-bd_sf"/>
</dbReference>
<gene>
    <name evidence="7" type="ORF">CO137_03090</name>
</gene>
<name>A0A2M7Z6B3_9BACT</name>
<dbReference type="SUPFAM" id="SSF55174">
    <property type="entry name" value="Alpha-L RNA-binding motif"/>
    <property type="match status" value="1"/>
</dbReference>
<accession>A0A2M7Z6B3</accession>
<dbReference type="GO" id="GO:0000455">
    <property type="term" value="P:enzyme-directed rRNA pseudouridine synthesis"/>
    <property type="evidence" value="ECO:0007669"/>
    <property type="project" value="TreeGrafter"/>
</dbReference>
<feature type="domain" description="RNA-binding S4" evidence="6">
    <location>
        <begin position="17"/>
        <end position="76"/>
    </location>
</feature>
<dbReference type="InterPro" id="IPR020103">
    <property type="entry name" value="PsdUridine_synth_cat_dom_sf"/>
</dbReference>
<comment type="function">
    <text evidence="5">Responsible for synthesis of pseudouridine from uracil.</text>
</comment>
<dbReference type="InterPro" id="IPR006145">
    <property type="entry name" value="PsdUridine_synth_RsuA/RluA"/>
</dbReference>
<evidence type="ECO:0000256" key="3">
    <source>
        <dbReference type="PIRSR" id="PIRSR606225-1"/>
    </source>
</evidence>
<reference evidence="8" key="1">
    <citation type="submission" date="2017-09" db="EMBL/GenBank/DDBJ databases">
        <title>Depth-based differentiation of microbial function through sediment-hosted aquifers and enrichment of novel symbionts in the deep terrestrial subsurface.</title>
        <authorList>
            <person name="Probst A.J."/>
            <person name="Ladd B."/>
            <person name="Jarett J.K."/>
            <person name="Geller-Mcgrath D.E."/>
            <person name="Sieber C.M.K."/>
            <person name="Emerson J.B."/>
            <person name="Anantharaman K."/>
            <person name="Thomas B.C."/>
            <person name="Malmstrom R."/>
            <person name="Stieglmeier M."/>
            <person name="Klingl A."/>
            <person name="Woyke T."/>
            <person name="Ryan C.M."/>
            <person name="Banfield J.F."/>
        </authorList>
    </citation>
    <scope>NUCLEOTIDE SEQUENCE [LARGE SCALE GENOMIC DNA]</scope>
</reference>
<dbReference type="Pfam" id="PF01479">
    <property type="entry name" value="S4"/>
    <property type="match status" value="1"/>
</dbReference>
<dbReference type="SUPFAM" id="SSF55120">
    <property type="entry name" value="Pseudouridine synthase"/>
    <property type="match status" value="1"/>
</dbReference>
<dbReference type="Gene3D" id="3.10.290.10">
    <property type="entry name" value="RNA-binding S4 domain"/>
    <property type="match status" value="1"/>
</dbReference>
<dbReference type="GO" id="GO:0120159">
    <property type="term" value="F:rRNA pseudouridine synthase activity"/>
    <property type="evidence" value="ECO:0007669"/>
    <property type="project" value="UniProtKB-ARBA"/>
</dbReference>
<comment type="similarity">
    <text evidence="1 5">Belongs to the pseudouridine synthase RluA family.</text>
</comment>
<comment type="catalytic activity">
    <reaction evidence="5">
        <text>a uridine in RNA = a pseudouridine in RNA</text>
        <dbReference type="Rhea" id="RHEA:48348"/>
        <dbReference type="Rhea" id="RHEA-COMP:12068"/>
        <dbReference type="Rhea" id="RHEA-COMP:12069"/>
        <dbReference type="ChEBI" id="CHEBI:65314"/>
        <dbReference type="ChEBI" id="CHEBI:65315"/>
    </reaction>
</comment>
<proteinExistence type="inferred from homology"/>
<evidence type="ECO:0000256" key="5">
    <source>
        <dbReference type="RuleBase" id="RU362028"/>
    </source>
</evidence>
<keyword evidence="4" id="KW-0694">RNA-binding</keyword>
<evidence type="ECO:0000256" key="1">
    <source>
        <dbReference type="ARBA" id="ARBA00010876"/>
    </source>
</evidence>
<evidence type="ECO:0000313" key="7">
    <source>
        <dbReference type="EMBL" id="PJA89667.1"/>
    </source>
</evidence>
<evidence type="ECO:0000256" key="4">
    <source>
        <dbReference type="PROSITE-ProRule" id="PRU00182"/>
    </source>
</evidence>
<protein>
    <recommendedName>
        <fullName evidence="5">Pseudouridine synthase</fullName>
        <ecNumber evidence="5">5.4.99.-</ecNumber>
    </recommendedName>
</protein>
<dbReference type="EC" id="5.4.99.-" evidence="5"/>
<dbReference type="Pfam" id="PF00849">
    <property type="entry name" value="PseudoU_synth_2"/>
    <property type="match status" value="1"/>
</dbReference>
<evidence type="ECO:0000256" key="2">
    <source>
        <dbReference type="ARBA" id="ARBA00023235"/>
    </source>
</evidence>
<dbReference type="SMART" id="SM00363">
    <property type="entry name" value="S4"/>
    <property type="match status" value="1"/>
</dbReference>
<sequence length="321" mass="37263">MSVLNQKFIVKEESKTKRLDVFLSEKLGISRSQVEKMIKKGEVLINNRVATKAGAKLTSAYDITFQEVEEVKNEVQIEKEKNFEVKIIKEDDDYLVVEKPAGLLVHQTDALEKITMAGILLEKYPDIKDVGEGKNRPGIVHRLDKEASGLLVVARNQKMYEHLKKQFQNREIEKNYKVLVYGIIDAEHDIIDFEIDRGRDGRMVSRPVLKHLTLRTVRDIQDGKEAKTEFWVEKKFSRFSFLKVKIYSGRTHQIRVHMFAYNHPVVGDTIYFNKSLIKKQDELGRLFLHSAKLGFRSLSGEEVVFESQLPQELQNFLNKLR</sequence>
<dbReference type="Gene3D" id="3.30.2350.10">
    <property type="entry name" value="Pseudouridine synthase"/>
    <property type="match status" value="1"/>
</dbReference>
<dbReference type="PROSITE" id="PS50889">
    <property type="entry name" value="S4"/>
    <property type="match status" value="1"/>
</dbReference>
<feature type="active site" evidence="3">
    <location>
        <position position="144"/>
    </location>
</feature>
<comment type="caution">
    <text evidence="7">The sequence shown here is derived from an EMBL/GenBank/DDBJ whole genome shotgun (WGS) entry which is preliminary data.</text>
</comment>
<dbReference type="PANTHER" id="PTHR21600">
    <property type="entry name" value="MITOCHONDRIAL RNA PSEUDOURIDINE SYNTHASE"/>
    <property type="match status" value="1"/>
</dbReference>
<dbReference type="InterPro" id="IPR002942">
    <property type="entry name" value="S4_RNA-bd"/>
</dbReference>
<dbReference type="CDD" id="cd02869">
    <property type="entry name" value="PseudoU_synth_RluA_like"/>
    <property type="match status" value="1"/>
</dbReference>
<dbReference type="PANTHER" id="PTHR21600:SF44">
    <property type="entry name" value="RIBOSOMAL LARGE SUBUNIT PSEUDOURIDINE SYNTHASE D"/>
    <property type="match status" value="1"/>
</dbReference>
<dbReference type="EMBL" id="PFVJ01000064">
    <property type="protein sequence ID" value="PJA89667.1"/>
    <property type="molecule type" value="Genomic_DNA"/>
</dbReference>
<organism evidence="7 8">
    <name type="scientific">Candidatus Magasanikbacteria bacterium CG_4_9_14_3_um_filter_32_9</name>
    <dbReference type="NCBI Taxonomy" id="1974644"/>
    <lineage>
        <taxon>Bacteria</taxon>
        <taxon>Candidatus Magasanikiibacteriota</taxon>
    </lineage>
</organism>